<reference evidence="4" key="1">
    <citation type="submission" date="2015-07" db="EMBL/GenBank/DDBJ databases">
        <title>Transcriptome Assembly of Anthurium amnicola.</title>
        <authorList>
            <person name="Suzuki J."/>
        </authorList>
    </citation>
    <scope>NUCLEOTIDE SEQUENCE</scope>
</reference>
<sequence>MVRKFLRILSLTFACTLLGVVNRLESVEAQAQACDPTKCLPPKCFCPSVNPPGGLTVDKVPQFFLLTFDDSVQNSTFTVANQLIGKRKNPNGCPIKATYYVSIQYTDFEMVTQWYAAGNEVADHTMTHPQDPFDDEIIGCKKALNAFAGIPNGKISGWRSPFLNWQPKTFDIIAQQGITYDSSTTAMIDDATWPYTMDYGLYNDCWKGFCNTTIHPGLFEIPMAAIIDDKNTPHLMDPYLDGPTDTVKGWLQSNFQRHATQGKTPFGLFLHPAHLYQIPGTPLVPNTPDPAQSLAMLEEFLDWALTQPDTWFVTSQQLLEWMKNPVPADQLKTYAPFSCQVPKVGKEICNGLDDNGNGQIDEGLVQSCNFNTVVWNTCYGCPSANPSLADPVPTGGDRYRVPTTCDTAWWDPIANQCLCQDANCAYTDLSKPAGVVGDNSTSSSNNNGGNAKDGQPGSNGNAKSGASSITGLNIMILIPGFIMITSTFMQWIF</sequence>
<evidence type="ECO:0000256" key="2">
    <source>
        <dbReference type="SAM" id="SignalP"/>
    </source>
</evidence>
<feature type="domain" description="NodB homology" evidence="3">
    <location>
        <begin position="64"/>
        <end position="180"/>
    </location>
</feature>
<feature type="compositionally biased region" description="Low complexity" evidence="1">
    <location>
        <begin position="437"/>
        <end position="450"/>
    </location>
</feature>
<feature type="signal peptide" evidence="2">
    <location>
        <begin position="1"/>
        <end position="29"/>
    </location>
</feature>
<gene>
    <name evidence="4" type="primary">nodB_1</name>
    <name evidence="4" type="ORF">g.31794</name>
</gene>
<dbReference type="SUPFAM" id="SSF88713">
    <property type="entry name" value="Glycoside hydrolase/deacetylase"/>
    <property type="match status" value="1"/>
</dbReference>
<evidence type="ECO:0000259" key="3">
    <source>
        <dbReference type="Pfam" id="PF01522"/>
    </source>
</evidence>
<dbReference type="InterPro" id="IPR011330">
    <property type="entry name" value="Glyco_hydro/deAcase_b/a-brl"/>
</dbReference>
<dbReference type="Pfam" id="PF01522">
    <property type="entry name" value="Polysacc_deac_1"/>
    <property type="match status" value="1"/>
</dbReference>
<dbReference type="InterPro" id="IPR052740">
    <property type="entry name" value="CE4"/>
</dbReference>
<feature type="region of interest" description="Disordered" evidence="1">
    <location>
        <begin position="437"/>
        <end position="463"/>
    </location>
</feature>
<evidence type="ECO:0000313" key="4">
    <source>
        <dbReference type="EMBL" id="JAT47173.1"/>
    </source>
</evidence>
<keyword evidence="2" id="KW-0732">Signal</keyword>
<evidence type="ECO:0000256" key="1">
    <source>
        <dbReference type="SAM" id="MobiDB-lite"/>
    </source>
</evidence>
<dbReference type="PANTHER" id="PTHR45985">
    <property type="match status" value="1"/>
</dbReference>
<dbReference type="CDD" id="cd10919">
    <property type="entry name" value="CE4_CDA_like"/>
    <property type="match status" value="1"/>
</dbReference>
<dbReference type="GO" id="GO:0016810">
    <property type="term" value="F:hydrolase activity, acting on carbon-nitrogen (but not peptide) bonds"/>
    <property type="evidence" value="ECO:0007669"/>
    <property type="project" value="InterPro"/>
</dbReference>
<protein>
    <submittedName>
        <fullName evidence="4">Chitooligosaccharide deacetylase</fullName>
    </submittedName>
</protein>
<organism evidence="4">
    <name type="scientific">Anthurium amnicola</name>
    <dbReference type="NCBI Taxonomy" id="1678845"/>
    <lineage>
        <taxon>Eukaryota</taxon>
        <taxon>Viridiplantae</taxon>
        <taxon>Streptophyta</taxon>
        <taxon>Embryophyta</taxon>
        <taxon>Tracheophyta</taxon>
        <taxon>Spermatophyta</taxon>
        <taxon>Magnoliopsida</taxon>
        <taxon>Liliopsida</taxon>
        <taxon>Araceae</taxon>
        <taxon>Pothoideae</taxon>
        <taxon>Potheae</taxon>
        <taxon>Anthurium</taxon>
    </lineage>
</organism>
<accession>A0A1D1XXN4</accession>
<dbReference type="GO" id="GO:0005975">
    <property type="term" value="P:carbohydrate metabolic process"/>
    <property type="evidence" value="ECO:0007669"/>
    <property type="project" value="InterPro"/>
</dbReference>
<feature type="chain" id="PRO_5008899785" evidence="2">
    <location>
        <begin position="30"/>
        <end position="493"/>
    </location>
</feature>
<dbReference type="Gene3D" id="3.20.20.370">
    <property type="entry name" value="Glycoside hydrolase/deacetylase"/>
    <property type="match status" value="1"/>
</dbReference>
<dbReference type="InterPro" id="IPR002509">
    <property type="entry name" value="NODB_dom"/>
</dbReference>
<name>A0A1D1XXN4_9ARAE</name>
<dbReference type="PANTHER" id="PTHR45985:SF3">
    <property type="entry name" value="CHITIN DEACETYLASE-LIKE 4"/>
    <property type="match status" value="1"/>
</dbReference>
<dbReference type="EMBL" id="GDJX01020763">
    <property type="protein sequence ID" value="JAT47173.1"/>
    <property type="molecule type" value="Transcribed_RNA"/>
</dbReference>
<dbReference type="AlphaFoldDB" id="A0A1D1XXN4"/>
<proteinExistence type="predicted"/>